<dbReference type="PhylomeDB" id="A7TR36"/>
<dbReference type="RefSeq" id="XP_001643142.1">
    <property type="nucleotide sequence ID" value="XM_001643092.1"/>
</dbReference>
<accession>A7TR36</accession>
<evidence type="ECO:0000313" key="1">
    <source>
        <dbReference type="EMBL" id="EDO15284.1"/>
    </source>
</evidence>
<sequence length="128" mass="14427">MDNIKLQHVAYVPDLPVNLISFRQATEVGGCEFIFNKSSVFMSSPSRKLKKVGSIHKKLYVLDISTKAPEITELSFVAGSDPMLSREIKPVSESIRWYSRFGHPGIEAYNSLARTFSLPRMHPENITV</sequence>
<dbReference type="OrthoDB" id="4369352at2759"/>
<dbReference type="Proteomes" id="UP000000267">
    <property type="component" value="Unassembled WGS sequence"/>
</dbReference>
<dbReference type="GeneID" id="5543347"/>
<dbReference type="KEGG" id="vpo:Kpol_455p15"/>
<reference evidence="1 2" key="1">
    <citation type="journal article" date="2007" name="Proc. Natl. Acad. Sci. U.S.A.">
        <title>Independent sorting-out of thousands of duplicated gene pairs in two yeast species descended from a whole-genome duplication.</title>
        <authorList>
            <person name="Scannell D.R."/>
            <person name="Frank A.C."/>
            <person name="Conant G.C."/>
            <person name="Byrne K.P."/>
            <person name="Woolfit M."/>
            <person name="Wolfe K.H."/>
        </authorList>
    </citation>
    <scope>NUCLEOTIDE SEQUENCE [LARGE SCALE GENOMIC DNA]</scope>
    <source>
        <strain evidence="2">ATCC 22028 / DSM 70294 / BCRC 21397 / CBS 2163 / NBRC 10782 / NRRL Y-8283 / UCD 57-17</strain>
    </source>
</reference>
<keyword evidence="2" id="KW-1185">Reference proteome</keyword>
<dbReference type="EMBL" id="DS480469">
    <property type="protein sequence ID" value="EDO15284.1"/>
    <property type="molecule type" value="Genomic_DNA"/>
</dbReference>
<dbReference type="InParanoid" id="A7TR36"/>
<dbReference type="HOGENOM" id="CLU_1961241_0_0_1"/>
<evidence type="ECO:0000313" key="2">
    <source>
        <dbReference type="Proteomes" id="UP000000267"/>
    </source>
</evidence>
<protein>
    <submittedName>
        <fullName evidence="1">Tkp5 protein</fullName>
    </submittedName>
</protein>
<gene>
    <name evidence="1" type="ORF">Kpol_455p15</name>
</gene>
<dbReference type="AlphaFoldDB" id="A7TR36"/>
<organism evidence="2">
    <name type="scientific">Vanderwaltozyma polyspora (strain ATCC 22028 / DSM 70294 / BCRC 21397 / CBS 2163 / NBRC 10782 / NRRL Y-8283 / UCD 57-17)</name>
    <name type="common">Kluyveromyces polysporus</name>
    <dbReference type="NCBI Taxonomy" id="436907"/>
    <lineage>
        <taxon>Eukaryota</taxon>
        <taxon>Fungi</taxon>
        <taxon>Dikarya</taxon>
        <taxon>Ascomycota</taxon>
        <taxon>Saccharomycotina</taxon>
        <taxon>Saccharomycetes</taxon>
        <taxon>Saccharomycetales</taxon>
        <taxon>Saccharomycetaceae</taxon>
        <taxon>Vanderwaltozyma</taxon>
    </lineage>
</organism>
<name>A7TR36_VANPO</name>
<proteinExistence type="predicted"/>